<dbReference type="PANTHER" id="PTHR31042">
    <property type="entry name" value="CORE-2/I-BRANCHING BETA-1,6-N-ACETYLGLUCOSAMINYLTRANSFERASE FAMILY PROTEIN-RELATED"/>
    <property type="match status" value="1"/>
</dbReference>
<proteinExistence type="predicted"/>
<dbReference type="Pfam" id="PF02485">
    <property type="entry name" value="Branch"/>
    <property type="match status" value="1"/>
</dbReference>
<accession>A0A9W7AGS6</accession>
<dbReference type="EMBL" id="BRXY01000139">
    <property type="protein sequence ID" value="GMH70306.1"/>
    <property type="molecule type" value="Genomic_DNA"/>
</dbReference>
<evidence type="ECO:0000313" key="6">
    <source>
        <dbReference type="EMBL" id="GMH70306.1"/>
    </source>
</evidence>
<keyword evidence="5" id="KW-0325">Glycoprotein</keyword>
<evidence type="ECO:0000256" key="4">
    <source>
        <dbReference type="ARBA" id="ARBA00023136"/>
    </source>
</evidence>
<name>A0A9W7AGS6_9STRA</name>
<dbReference type="InterPro" id="IPR003406">
    <property type="entry name" value="Glyco_trans_14"/>
</dbReference>
<reference evidence="7" key="1">
    <citation type="journal article" date="2023" name="Commun. Biol.">
        <title>Genome analysis of Parmales, the sister group of diatoms, reveals the evolutionary specialization of diatoms from phago-mixotrophs to photoautotrophs.</title>
        <authorList>
            <person name="Ban H."/>
            <person name="Sato S."/>
            <person name="Yoshikawa S."/>
            <person name="Yamada K."/>
            <person name="Nakamura Y."/>
            <person name="Ichinomiya M."/>
            <person name="Sato N."/>
            <person name="Blanc-Mathieu R."/>
            <person name="Endo H."/>
            <person name="Kuwata A."/>
            <person name="Ogata H."/>
        </authorList>
    </citation>
    <scope>NUCLEOTIDE SEQUENCE [LARGE SCALE GENOMIC DNA]</scope>
    <source>
        <strain evidence="7">NIES 3701</strain>
    </source>
</reference>
<gene>
    <name evidence="6" type="ORF">TrST_g4867</name>
</gene>
<evidence type="ECO:0000256" key="1">
    <source>
        <dbReference type="ARBA" id="ARBA00004606"/>
    </source>
</evidence>
<evidence type="ECO:0000256" key="3">
    <source>
        <dbReference type="ARBA" id="ARBA00022679"/>
    </source>
</evidence>
<dbReference type="InterPro" id="IPR044174">
    <property type="entry name" value="BC10-like"/>
</dbReference>
<evidence type="ECO:0000256" key="2">
    <source>
        <dbReference type="ARBA" id="ARBA00022676"/>
    </source>
</evidence>
<evidence type="ECO:0000313" key="7">
    <source>
        <dbReference type="Proteomes" id="UP001165085"/>
    </source>
</evidence>
<keyword evidence="2" id="KW-0328">Glycosyltransferase</keyword>
<dbReference type="OrthoDB" id="191334at2759"/>
<keyword evidence="3" id="KW-0808">Transferase</keyword>
<comment type="caution">
    <text evidence="6">The sequence shown here is derived from an EMBL/GenBank/DDBJ whole genome shotgun (WGS) entry which is preliminary data.</text>
</comment>
<keyword evidence="7" id="KW-1185">Reference proteome</keyword>
<dbReference type="AlphaFoldDB" id="A0A9W7AGS6"/>
<evidence type="ECO:0000256" key="5">
    <source>
        <dbReference type="ARBA" id="ARBA00023180"/>
    </source>
</evidence>
<protein>
    <submittedName>
        <fullName evidence="6">Uncharacterized protein</fullName>
    </submittedName>
</protein>
<dbReference type="PANTHER" id="PTHR31042:SF150">
    <property type="entry name" value="OS06G0661900 PROTEIN"/>
    <property type="match status" value="1"/>
</dbReference>
<dbReference type="GO" id="GO:0016020">
    <property type="term" value="C:membrane"/>
    <property type="evidence" value="ECO:0007669"/>
    <property type="project" value="UniProtKB-SubCell"/>
</dbReference>
<comment type="subcellular location">
    <subcellularLocation>
        <location evidence="1">Membrane</location>
        <topology evidence="1">Single-pass type II membrane protein</topology>
    </subcellularLocation>
</comment>
<dbReference type="GO" id="GO:0016757">
    <property type="term" value="F:glycosyltransferase activity"/>
    <property type="evidence" value="ECO:0007669"/>
    <property type="project" value="UniProtKB-KW"/>
</dbReference>
<dbReference type="Proteomes" id="UP001165085">
    <property type="component" value="Unassembled WGS sequence"/>
</dbReference>
<organism evidence="6 7">
    <name type="scientific">Triparma strigata</name>
    <dbReference type="NCBI Taxonomy" id="1606541"/>
    <lineage>
        <taxon>Eukaryota</taxon>
        <taxon>Sar</taxon>
        <taxon>Stramenopiles</taxon>
        <taxon>Ochrophyta</taxon>
        <taxon>Bolidophyceae</taxon>
        <taxon>Parmales</taxon>
        <taxon>Triparmaceae</taxon>
        <taxon>Triparma</taxon>
    </lineage>
</organism>
<sequence>MMPPPSGMDDAEKAEMGAHISRLINEQEMMPQAKVKKGKKVGHASKLEKHTLAVCAMIVDKMPTEEVWRAWAEGSDDSYSTRFFIHAAKPTSSAMSSWTRERLIPTSCAPKWNDYLIVAGILELLKAAMSDPSVTHCVVVTESCVPLTSFAELYRDLLGINVGGGEADQADQAVPTRPFKTYMSHYDVKSPRCTKFDSQSWFPKLQANGFPSDKSGFLRKALPGWSVLGREDCEGILRVDERAKGMWKIWEGVWAPEEVYLPTAINVHNGMKNVVERAINFAAWDERNPDVTKRANPFWFDGRFAEVRHQWIRQGAVFGRKFKDLRAEEWLRAVRGSNHENDGRDEREAKRQKR</sequence>
<keyword evidence="4" id="KW-0472">Membrane</keyword>